<proteinExistence type="predicted"/>
<protein>
    <submittedName>
        <fullName evidence="1">Uncharacterized protein</fullName>
    </submittedName>
</protein>
<reference evidence="1 2" key="1">
    <citation type="submission" date="2021-06" db="EMBL/GenBank/DDBJ databases">
        <title>Caerostris extrusa draft genome.</title>
        <authorList>
            <person name="Kono N."/>
            <person name="Arakawa K."/>
        </authorList>
    </citation>
    <scope>NUCLEOTIDE SEQUENCE [LARGE SCALE GENOMIC DNA]</scope>
</reference>
<sequence length="114" mass="12860">MALHGSEIPASRITFELDEESEEQLHALLAQLPNFFSSFLFLSPTVPPPALARVPSPPRLGFCRCHSLKLRIIGQPVKLGYPISIKSHSISWQREEKIVFSVAFQDHCWNFATT</sequence>
<evidence type="ECO:0000313" key="2">
    <source>
        <dbReference type="Proteomes" id="UP001054945"/>
    </source>
</evidence>
<organism evidence="1 2">
    <name type="scientific">Caerostris extrusa</name>
    <name type="common">Bark spider</name>
    <name type="synonym">Caerostris bankana</name>
    <dbReference type="NCBI Taxonomy" id="172846"/>
    <lineage>
        <taxon>Eukaryota</taxon>
        <taxon>Metazoa</taxon>
        <taxon>Ecdysozoa</taxon>
        <taxon>Arthropoda</taxon>
        <taxon>Chelicerata</taxon>
        <taxon>Arachnida</taxon>
        <taxon>Araneae</taxon>
        <taxon>Araneomorphae</taxon>
        <taxon>Entelegynae</taxon>
        <taxon>Araneoidea</taxon>
        <taxon>Araneidae</taxon>
        <taxon>Caerostris</taxon>
    </lineage>
</organism>
<gene>
    <name evidence="1" type="ORF">CEXT_538571</name>
</gene>
<name>A0AAV4SSB6_CAEEX</name>
<dbReference type="Proteomes" id="UP001054945">
    <property type="component" value="Unassembled WGS sequence"/>
</dbReference>
<evidence type="ECO:0000313" key="1">
    <source>
        <dbReference type="EMBL" id="GIY35801.1"/>
    </source>
</evidence>
<dbReference type="EMBL" id="BPLR01009962">
    <property type="protein sequence ID" value="GIY35801.1"/>
    <property type="molecule type" value="Genomic_DNA"/>
</dbReference>
<dbReference type="AlphaFoldDB" id="A0AAV4SSB6"/>
<comment type="caution">
    <text evidence="1">The sequence shown here is derived from an EMBL/GenBank/DDBJ whole genome shotgun (WGS) entry which is preliminary data.</text>
</comment>
<keyword evidence="2" id="KW-1185">Reference proteome</keyword>
<accession>A0AAV4SSB6</accession>